<feature type="domain" description="Glycosyl hydrolase family 59 catalytic" evidence="7">
    <location>
        <begin position="32"/>
        <end position="333"/>
    </location>
</feature>
<feature type="region of interest" description="Disordered" evidence="6">
    <location>
        <begin position="489"/>
        <end position="520"/>
    </location>
</feature>
<dbReference type="Gene3D" id="2.60.120.560">
    <property type="entry name" value="Exo-inulinase, domain 1"/>
    <property type="match status" value="2"/>
</dbReference>
<keyword evidence="9" id="KW-1185">Reference proteome</keyword>
<feature type="region of interest" description="Disordered" evidence="6">
    <location>
        <begin position="825"/>
        <end position="876"/>
    </location>
</feature>
<organism evidence="8 9">
    <name type="scientific">Durusdinium trenchii</name>
    <dbReference type="NCBI Taxonomy" id="1381693"/>
    <lineage>
        <taxon>Eukaryota</taxon>
        <taxon>Sar</taxon>
        <taxon>Alveolata</taxon>
        <taxon>Dinophyceae</taxon>
        <taxon>Suessiales</taxon>
        <taxon>Symbiodiniaceae</taxon>
        <taxon>Durusdinium</taxon>
    </lineage>
</organism>
<dbReference type="PROSITE" id="PS50231">
    <property type="entry name" value="RICIN_B_LECTIN"/>
    <property type="match status" value="1"/>
</dbReference>
<dbReference type="SUPFAM" id="SSF50370">
    <property type="entry name" value="Ricin B-like lectins"/>
    <property type="match status" value="1"/>
</dbReference>
<evidence type="ECO:0000313" key="8">
    <source>
        <dbReference type="EMBL" id="CAK9077527.1"/>
    </source>
</evidence>
<dbReference type="InterPro" id="IPR035992">
    <property type="entry name" value="Ricin_B-like_lectins"/>
</dbReference>
<keyword evidence="4" id="KW-0442">Lipid degradation</keyword>
<dbReference type="EC" id="3.2.1.46" evidence="2"/>
<dbReference type="EMBL" id="CAXAMN010023428">
    <property type="protein sequence ID" value="CAK9077527.1"/>
    <property type="molecule type" value="Genomic_DNA"/>
</dbReference>
<dbReference type="Proteomes" id="UP001642484">
    <property type="component" value="Unassembled WGS sequence"/>
</dbReference>
<dbReference type="InterPro" id="IPR049161">
    <property type="entry name" value="GH59_cat"/>
</dbReference>
<evidence type="ECO:0000313" key="9">
    <source>
        <dbReference type="Proteomes" id="UP001642484"/>
    </source>
</evidence>
<dbReference type="Gene3D" id="3.20.20.70">
    <property type="entry name" value="Aldolase class I"/>
    <property type="match status" value="1"/>
</dbReference>
<comment type="similarity">
    <text evidence="1">Belongs to the glycosyl hydrolase 59 family.</text>
</comment>
<feature type="compositionally biased region" description="Low complexity" evidence="6">
    <location>
        <begin position="864"/>
        <end position="875"/>
    </location>
</feature>
<gene>
    <name evidence="8" type="ORF">CCMP2556_LOCUS38227</name>
</gene>
<evidence type="ECO:0000256" key="1">
    <source>
        <dbReference type="ARBA" id="ARBA00005637"/>
    </source>
</evidence>
<dbReference type="Gene3D" id="2.80.10.50">
    <property type="match status" value="1"/>
</dbReference>
<dbReference type="InterPro" id="IPR001286">
    <property type="entry name" value="Glyco_hydro_59"/>
</dbReference>
<keyword evidence="3" id="KW-0746">Sphingolipid metabolism</keyword>
<evidence type="ECO:0000256" key="5">
    <source>
        <dbReference type="ARBA" id="ARBA00033098"/>
    </source>
</evidence>
<feature type="compositionally biased region" description="Basic and acidic residues" evidence="6">
    <location>
        <begin position="457"/>
        <end position="471"/>
    </location>
</feature>
<feature type="compositionally biased region" description="Basic residues" evidence="6">
    <location>
        <begin position="504"/>
        <end position="513"/>
    </location>
</feature>
<feature type="compositionally biased region" description="Low complexity" evidence="6">
    <location>
        <begin position="439"/>
        <end position="452"/>
    </location>
</feature>
<keyword evidence="4" id="KW-0443">Lipid metabolism</keyword>
<comment type="caution">
    <text evidence="8">The sequence shown here is derived from an EMBL/GenBank/DDBJ whole genome shotgun (WGS) entry which is preliminary data.</text>
</comment>
<dbReference type="InterPro" id="IPR017853">
    <property type="entry name" value="GH"/>
</dbReference>
<protein>
    <recommendedName>
        <fullName evidence="2">galactosylceramidase</fullName>
        <ecNumber evidence="2">3.2.1.46</ecNumber>
    </recommendedName>
    <alternativeName>
        <fullName evidence="5">Galactosylceramidase</fullName>
    </alternativeName>
</protein>
<evidence type="ECO:0000256" key="3">
    <source>
        <dbReference type="ARBA" id="ARBA00022919"/>
    </source>
</evidence>
<name>A0ABP0PPQ8_9DINO</name>
<reference evidence="8 9" key="1">
    <citation type="submission" date="2024-02" db="EMBL/GenBank/DDBJ databases">
        <authorList>
            <person name="Chen Y."/>
            <person name="Shah S."/>
            <person name="Dougan E. K."/>
            <person name="Thang M."/>
            <person name="Chan C."/>
        </authorList>
    </citation>
    <scope>NUCLEOTIDE SEQUENCE [LARGE SCALE GENOMIC DNA]</scope>
</reference>
<evidence type="ECO:0000256" key="2">
    <source>
        <dbReference type="ARBA" id="ARBA00012657"/>
    </source>
</evidence>
<feature type="compositionally biased region" description="Acidic residues" evidence="6">
    <location>
        <begin position="830"/>
        <end position="863"/>
    </location>
</feature>
<evidence type="ECO:0000256" key="6">
    <source>
        <dbReference type="SAM" id="MobiDB-lite"/>
    </source>
</evidence>
<evidence type="ECO:0000259" key="7">
    <source>
        <dbReference type="Pfam" id="PF02057"/>
    </source>
</evidence>
<evidence type="ECO:0000256" key="4">
    <source>
        <dbReference type="ARBA" id="ARBA00022963"/>
    </source>
</evidence>
<dbReference type="Pfam" id="PF02057">
    <property type="entry name" value="Glyco_hydro_59"/>
    <property type="match status" value="1"/>
</dbReference>
<dbReference type="SUPFAM" id="SSF51445">
    <property type="entry name" value="(Trans)glycosidases"/>
    <property type="match status" value="1"/>
</dbReference>
<dbReference type="PANTHER" id="PTHR15172">
    <property type="entry name" value="GALACTOCEREBROSIDASE"/>
    <property type="match status" value="1"/>
</dbReference>
<dbReference type="InterPro" id="IPR013785">
    <property type="entry name" value="Aldolase_TIM"/>
</dbReference>
<feature type="region of interest" description="Disordered" evidence="6">
    <location>
        <begin position="438"/>
        <end position="476"/>
    </location>
</feature>
<dbReference type="Gene3D" id="3.20.20.80">
    <property type="entry name" value="Glycosidases"/>
    <property type="match status" value="1"/>
</dbReference>
<accession>A0ABP0PPQ8</accession>
<proteinExistence type="inferred from homology"/>
<dbReference type="PANTHER" id="PTHR15172:SF1">
    <property type="entry name" value="GALACTOCEREBROSIDASE"/>
    <property type="match status" value="1"/>
</dbReference>
<sequence length="1319" mass="144844">MEIGQSACSIRRPQDCPVRAVLDGAASAALRFDGLGAVSAGGTSRYLYDYAEPIRSEILDLLFLPGYAASIQVLKVEIGGDAQSGFGVQPSHRREANETRCERGDTFWLIREARRRNPQLVLVASPWTFPPWVGVENATQTSFYNSDAIDYILSWIACANATDAGRVDFLGGRPRRSLRDLLGRRQGHVAPPVAWVWELRTALASAEVPTQLVLPDAEPDPLDPLMDANELLGAYGLHYPCFLPMPSLQEKGLPFWSTEDGGMLADWAGAACAGRSINTNLVRMNATSTLLRSLVWAVHPALPGPCDGLLDAREPWSGRYAIQDPLWILAHTTRFTQVGWHVLPLQSGASGHLKKGGTFVCYLSPDRGAFTLVVEKLQAPCQSCPGATTGAEEVVWELRTWLDKWPSAQQCGTSSPDLCSHPAARLGSDAERAGDMIRSESASTSASTGSSEFQGFKVDKAGPMRRIDPRSDQVTPLPQKDVKVLNMRGAKDHEPASTASNARNARRARRRAEKRAQDHPDEPIFIEAVLPDEVHEVTCIREEYYPVMGEELGELQPQVLRPDVVLDNPFAVPESWEDSIDVEPTVTATMAMCIECCDHFDVALGAFVILTGRQENGWLEVKRREDGEDGWLPVECVECPQPGQVWAQVRQSPAFIQLPDQLEVKPGQHLLVNPKSEKNGWVQADEPLESLSGRVKSELSRRAVNQRKDAGTTGPSGHRFVLPAVRLSHALRAGGERYRDGGVVIRRVCALGVVTLSDPRDRQHRRPRTRPIWPVGEEAVDGYGEEFAQADGTLGGEDMLVPMKRLALEIADVAVSQQAEKELKELAVTSDDDDVSDAENASDDSENESDAENESVSENESNESNESNGNRSNGTSREEALILPTSGLGFFLTNKTHKFFRLPDLPVDRRDGSFSFVVQPDTIYTITSLNISEDFPNSTGHPNEAPPVSFPVPFNEDFDQYVSDETPGYFADYGGSFQVSEDPAYPPNLVLKQGIAQKAGTNAWVSAAEPMTLIGHRLDDIVMSVDVFLPDFTQLPEMPERPGIQAAWDGQCLSTGGAAFGTSPPLLQESCEVKLQQSFILETSSGRLLAVETSSPQQSCLTAHRCDLSSPYADPGVCMRPCSHDQLEMSNQTWEWHPDGSLRLQMHPNLCLTQGRDRQDRAHTAFVLADCGEPHALPTQRFLATGPMPIYTGLCVRLQPRARHEDPGDLLNGLPGRNGYCLRLGVDAMKHGTWRLESGGVRAKLLAQGPLVSPFKTWHRLRLAANGTVLRVKIDDQDEVVAIHEEHTISATALISGWHEAFYDNVAMEPPSSLEPVYY</sequence>